<sequence length="383" mass="41146">MNKLTKISLAVAATLLSLSVMAASTVADARGNGMGNTGVTTADFLLAPFYNPALTAVSRDNDDFGLLLPAVGASVRDSDDTLSTLDDLQDTIDAFENSGSVDISDAATLNDYLNQLEDDSALNASVGAGVAVAVPTRMLSVNLFARGYAEIIAIPNITADLGDNPINVRTRYESSSVRTIAFGYGEFGAAMAKQFMIAGQQFSFGVAPKYQQMKTYKEDISVQDYDIEDFDQSETSKSAFNMDLGAVWLLDEFRAGLAVKDLFSQEIDTIDKQNQYKLDTQVTISGAYVSEFFTATLDWDLTKQTRFSGVDDDTRFLRVGVEGNAWGWAQLRAGYQIDTEDTLDNTVTAGIGISPADVVSLDVSAAYAGENEFGASVNLALTF</sequence>
<organism evidence="2 3">
    <name type="scientific">Vibrio olivae</name>
    <dbReference type="NCBI Taxonomy" id="1243002"/>
    <lineage>
        <taxon>Bacteria</taxon>
        <taxon>Pseudomonadati</taxon>
        <taxon>Pseudomonadota</taxon>
        <taxon>Gammaproteobacteria</taxon>
        <taxon>Vibrionales</taxon>
        <taxon>Vibrionaceae</taxon>
        <taxon>Vibrio</taxon>
    </lineage>
</organism>
<comment type="caution">
    <text evidence="2">The sequence shown here is derived from an EMBL/GenBank/DDBJ whole genome shotgun (WGS) entry which is preliminary data.</text>
</comment>
<dbReference type="Pfam" id="PF13729">
    <property type="entry name" value="TraF_2"/>
    <property type="match status" value="1"/>
</dbReference>
<dbReference type="Proteomes" id="UP001589645">
    <property type="component" value="Unassembled WGS sequence"/>
</dbReference>
<dbReference type="Gene3D" id="2.40.160.60">
    <property type="entry name" value="Outer membrane protein transport protein (OMPP1/FadL/TodX)"/>
    <property type="match status" value="1"/>
</dbReference>
<evidence type="ECO:0000256" key="1">
    <source>
        <dbReference type="SAM" id="SignalP"/>
    </source>
</evidence>
<dbReference type="EMBL" id="JBHMEP010000007">
    <property type="protein sequence ID" value="MFB9136788.1"/>
    <property type="molecule type" value="Genomic_DNA"/>
</dbReference>
<reference evidence="2 3" key="1">
    <citation type="submission" date="2024-09" db="EMBL/GenBank/DDBJ databases">
        <authorList>
            <person name="Sun Q."/>
            <person name="Mori K."/>
        </authorList>
    </citation>
    <scope>NUCLEOTIDE SEQUENCE [LARGE SCALE GENOMIC DNA]</scope>
    <source>
        <strain evidence="2 3">CECT 8064</strain>
    </source>
</reference>
<feature type="chain" id="PRO_5046672496" evidence="1">
    <location>
        <begin position="23"/>
        <end position="383"/>
    </location>
</feature>
<evidence type="ECO:0000313" key="3">
    <source>
        <dbReference type="Proteomes" id="UP001589645"/>
    </source>
</evidence>
<evidence type="ECO:0000313" key="2">
    <source>
        <dbReference type="EMBL" id="MFB9136788.1"/>
    </source>
</evidence>
<dbReference type="InterPro" id="IPR032811">
    <property type="entry name" value="Put_conjugal_transfer"/>
</dbReference>
<keyword evidence="3" id="KW-1185">Reference proteome</keyword>
<feature type="signal peptide" evidence="1">
    <location>
        <begin position="1"/>
        <end position="22"/>
    </location>
</feature>
<gene>
    <name evidence="2" type="ORF">ACFFUV_17610</name>
</gene>
<dbReference type="RefSeq" id="WP_390195269.1">
    <property type="nucleotide sequence ID" value="NZ_JBHMEP010000007.1"/>
</dbReference>
<protein>
    <submittedName>
        <fullName evidence="2">Conjugal transfer protein TraF</fullName>
    </submittedName>
</protein>
<keyword evidence="1" id="KW-0732">Signal</keyword>
<proteinExistence type="predicted"/>
<name>A0ABV5HRA7_9VIBR</name>
<accession>A0ABV5HRA7</accession>